<proteinExistence type="inferred from homology"/>
<evidence type="ECO:0000256" key="1">
    <source>
        <dbReference type="ARBA" id="ARBA00005857"/>
    </source>
</evidence>
<evidence type="ECO:0000313" key="5">
    <source>
        <dbReference type="EMBL" id="GMG83595.1"/>
    </source>
</evidence>
<dbReference type="RefSeq" id="WP_285672386.1">
    <property type="nucleotide sequence ID" value="NZ_BSYI01000021.1"/>
</dbReference>
<reference evidence="5 6" key="1">
    <citation type="submission" date="2023-04" db="EMBL/GenBank/DDBJ databases">
        <title>Marinoamorphus aggregata gen. nov., sp. Nov., isolate from tissue of brittle star Ophioplocus japonicus.</title>
        <authorList>
            <person name="Kawano K."/>
            <person name="Sawayama S."/>
            <person name="Nakagawa S."/>
        </authorList>
    </citation>
    <scope>NUCLEOTIDE SEQUENCE [LARGE SCALE GENOMIC DNA]</scope>
    <source>
        <strain evidence="5 6">NKW23</strain>
    </source>
</reference>
<evidence type="ECO:0000256" key="4">
    <source>
        <dbReference type="ARBA" id="ARBA00022803"/>
    </source>
</evidence>
<keyword evidence="6" id="KW-1185">Reference proteome</keyword>
<comment type="caution">
    <text evidence="5">The sequence shown here is derived from an EMBL/GenBank/DDBJ whole genome shotgun (WGS) entry which is preliminary data.</text>
</comment>
<organism evidence="5 6">
    <name type="scientific">Paralimibaculum aggregatum</name>
    <dbReference type="NCBI Taxonomy" id="3036245"/>
    <lineage>
        <taxon>Bacteria</taxon>
        <taxon>Pseudomonadati</taxon>
        <taxon>Pseudomonadota</taxon>
        <taxon>Alphaproteobacteria</taxon>
        <taxon>Rhodobacterales</taxon>
        <taxon>Paracoccaceae</taxon>
        <taxon>Paralimibaculum</taxon>
    </lineage>
</organism>
<gene>
    <name evidence="5" type="ORF">LNKW23_28080</name>
</gene>
<dbReference type="Proteomes" id="UP001239909">
    <property type="component" value="Unassembled WGS sequence"/>
</dbReference>
<dbReference type="InterPro" id="IPR033891">
    <property type="entry name" value="TTC38"/>
</dbReference>
<sequence>MLDDQYGNRLSTGSAEARDAYAAGLDRFLAALPGADADLDRAVAADPGLAHGHLARARLAQMTGRAAVLRESLDALAALDRRSLTEGERGAIDALLPVLAGKGAAAIPGIRAHLANHPRDALVAQSCMSVFGLIGFSGQPGREAEQLAYTSWLAPHYGDDWWFLSMHAFAQMECGQLAPAAETIARSVAQRPDSANGAHVKAHLHYETGETAAGLAYLDAWRADYDRSGQLHCHVSWHVALWALETGDAGRMWAVLDADIRPAAAWGPAINVLTDTAALLARAEMAGVAVPRERWAEVSAYAQEKFPRPGIAFADAHAALAHAMAGDGAALARIVAEASGPAGAMVRALAEGFGALAAGRWAEAAAHLAEAMVDHARIGGSRAQRDLIEHAMVAALLRDGRAGEARRLLAMRRPVTLQRCLVAGLEA</sequence>
<dbReference type="InterPro" id="IPR011990">
    <property type="entry name" value="TPR-like_helical_dom_sf"/>
</dbReference>
<dbReference type="PANTHER" id="PTHR16263:SF4">
    <property type="entry name" value="TETRATRICOPEPTIDE REPEAT PROTEIN 38"/>
    <property type="match status" value="1"/>
</dbReference>
<evidence type="ECO:0000256" key="2">
    <source>
        <dbReference type="ARBA" id="ARBA00019992"/>
    </source>
</evidence>
<accession>A0ABQ6LK11</accession>
<evidence type="ECO:0000256" key="3">
    <source>
        <dbReference type="ARBA" id="ARBA00022737"/>
    </source>
</evidence>
<dbReference type="Gene3D" id="1.25.40.10">
    <property type="entry name" value="Tetratricopeptide repeat domain"/>
    <property type="match status" value="1"/>
</dbReference>
<keyword evidence="4" id="KW-0802">TPR repeat</keyword>
<protein>
    <recommendedName>
        <fullName evidence="2">Tetratricopeptide repeat protein 38</fullName>
    </recommendedName>
</protein>
<dbReference type="EMBL" id="BSYI01000021">
    <property type="protein sequence ID" value="GMG83595.1"/>
    <property type="molecule type" value="Genomic_DNA"/>
</dbReference>
<evidence type="ECO:0000313" key="6">
    <source>
        <dbReference type="Proteomes" id="UP001239909"/>
    </source>
</evidence>
<keyword evidence="3" id="KW-0677">Repeat</keyword>
<name>A0ABQ6LK11_9RHOB</name>
<comment type="similarity">
    <text evidence="1">Belongs to the TTC38 family.</text>
</comment>
<dbReference type="PANTHER" id="PTHR16263">
    <property type="entry name" value="TETRATRICOPEPTIDE REPEAT PROTEIN 38"/>
    <property type="match status" value="1"/>
</dbReference>